<name>A0A914D7A0_9BILA</name>
<dbReference type="InterPro" id="IPR019402">
    <property type="entry name" value="CWH43_N"/>
</dbReference>
<evidence type="ECO:0000256" key="4">
    <source>
        <dbReference type="ARBA" id="ARBA00022989"/>
    </source>
</evidence>
<reference evidence="9" key="1">
    <citation type="submission" date="2022-11" db="UniProtKB">
        <authorList>
            <consortium name="WormBaseParasite"/>
        </authorList>
    </citation>
    <scope>IDENTIFICATION</scope>
</reference>
<dbReference type="Pfam" id="PF10277">
    <property type="entry name" value="Frag1"/>
    <property type="match status" value="1"/>
</dbReference>
<sequence>MVANFQELNVLAVHYFGAFLAFGCGLIYIWAQTLFSYMMNPKLAKPFVSHCRLLLCIFSTFFFCTTIIFGPILGQPPKTEKQEQREGSPAGCHKLYKWTSHEQNYFEHMIGTCSEWMLAICFQVYILSFAIELRHAYVHAPKLKLIAIYDESTMSVKSGQLGCCDLGLKTVPIEKS</sequence>
<comment type="similarity">
    <text evidence="2">Belongs to the DRAM/TMEM150 family.</text>
</comment>
<evidence type="ECO:0000259" key="7">
    <source>
        <dbReference type="Pfam" id="PF10277"/>
    </source>
</evidence>
<dbReference type="InterPro" id="IPR050911">
    <property type="entry name" value="DRAM/TMEM150_Autophagy_Mod"/>
</dbReference>
<dbReference type="PANTHER" id="PTHR21324:SF2">
    <property type="entry name" value="EG:22E5.9 PROTEIN"/>
    <property type="match status" value="1"/>
</dbReference>
<dbReference type="Proteomes" id="UP000887540">
    <property type="component" value="Unplaced"/>
</dbReference>
<evidence type="ECO:0000256" key="1">
    <source>
        <dbReference type="ARBA" id="ARBA00004127"/>
    </source>
</evidence>
<dbReference type="WBParaSite" id="ACRNAN_scaffold19271.g31392.t1">
    <property type="protein sequence ID" value="ACRNAN_scaffold19271.g31392.t1"/>
    <property type="gene ID" value="ACRNAN_scaffold19271.g31392"/>
</dbReference>
<evidence type="ECO:0000256" key="3">
    <source>
        <dbReference type="ARBA" id="ARBA00022692"/>
    </source>
</evidence>
<protein>
    <recommendedName>
        <fullName evidence="7">CWH43-like N-terminal domain-containing protein</fullName>
    </recommendedName>
</protein>
<evidence type="ECO:0000256" key="6">
    <source>
        <dbReference type="SAM" id="Phobius"/>
    </source>
</evidence>
<keyword evidence="8" id="KW-1185">Reference proteome</keyword>
<comment type="subcellular location">
    <subcellularLocation>
        <location evidence="1">Endomembrane system</location>
        <topology evidence="1">Multi-pass membrane protein</topology>
    </subcellularLocation>
</comment>
<dbReference type="PANTHER" id="PTHR21324">
    <property type="entry name" value="FASTING-INDUCIBLE INTEGRAL MEMBRANE PROTEIN TM6P1-RELATED"/>
    <property type="match status" value="1"/>
</dbReference>
<evidence type="ECO:0000313" key="9">
    <source>
        <dbReference type="WBParaSite" id="ACRNAN_scaffold19271.g31392.t1"/>
    </source>
</evidence>
<evidence type="ECO:0000313" key="8">
    <source>
        <dbReference type="Proteomes" id="UP000887540"/>
    </source>
</evidence>
<keyword evidence="3 6" id="KW-0812">Transmembrane</keyword>
<feature type="domain" description="CWH43-like N-terminal" evidence="7">
    <location>
        <begin position="1"/>
        <end position="135"/>
    </location>
</feature>
<feature type="transmembrane region" description="Helical" evidence="6">
    <location>
        <begin position="116"/>
        <end position="133"/>
    </location>
</feature>
<keyword evidence="4 6" id="KW-1133">Transmembrane helix</keyword>
<evidence type="ECO:0000256" key="2">
    <source>
        <dbReference type="ARBA" id="ARBA00006565"/>
    </source>
</evidence>
<feature type="transmembrane region" description="Helical" evidence="6">
    <location>
        <begin position="52"/>
        <end position="73"/>
    </location>
</feature>
<organism evidence="8 9">
    <name type="scientific">Acrobeloides nanus</name>
    <dbReference type="NCBI Taxonomy" id="290746"/>
    <lineage>
        <taxon>Eukaryota</taxon>
        <taxon>Metazoa</taxon>
        <taxon>Ecdysozoa</taxon>
        <taxon>Nematoda</taxon>
        <taxon>Chromadorea</taxon>
        <taxon>Rhabditida</taxon>
        <taxon>Tylenchina</taxon>
        <taxon>Cephalobomorpha</taxon>
        <taxon>Cephaloboidea</taxon>
        <taxon>Cephalobidae</taxon>
        <taxon>Acrobeloides</taxon>
    </lineage>
</organism>
<dbReference type="GO" id="GO:0012505">
    <property type="term" value="C:endomembrane system"/>
    <property type="evidence" value="ECO:0007669"/>
    <property type="project" value="UniProtKB-SubCell"/>
</dbReference>
<dbReference type="AlphaFoldDB" id="A0A914D7A0"/>
<keyword evidence="5 6" id="KW-0472">Membrane</keyword>
<proteinExistence type="inferred from homology"/>
<accession>A0A914D7A0</accession>
<feature type="transmembrane region" description="Helical" evidence="6">
    <location>
        <begin position="12"/>
        <end position="31"/>
    </location>
</feature>
<evidence type="ECO:0000256" key="5">
    <source>
        <dbReference type="ARBA" id="ARBA00023136"/>
    </source>
</evidence>